<gene>
    <name evidence="3" type="ORF">MAM1_0025d02060</name>
</gene>
<evidence type="ECO:0000313" key="3">
    <source>
        <dbReference type="EMBL" id="GAN02616.1"/>
    </source>
</evidence>
<accession>A0A0C9M201</accession>
<dbReference type="GO" id="GO:0000492">
    <property type="term" value="P:box C/D snoRNP assembly"/>
    <property type="evidence" value="ECO:0007669"/>
    <property type="project" value="TreeGrafter"/>
</dbReference>
<sequence length="312" mass="35300">MPTLEVIEDDDTKKSPFLVQSKGLSKEEEGALFDQIASEVAADPVAFQRLATTFLEQTTKRDFNTVNIQPQAGYVCKTHVEKSTSQIYKVGTTVYINICYHSAIPAPPIATEAEIQKALNATEDAVYRVPLSLGQLRYDDKKSLIFDACINTQPYLRSEKDLDFRLYILELAMEFVEGFIENPLSREFTMPSAKSIGKIPPRVLRLPKPSLMTAIKAQVSPQPKWQLKPQFTVDQAKGLLIVIIEMPGNNPTSWTLDITFNKVLLKISTDLHTIPLKQHEIIVDHKDNKADFYKKSLELVLELKLAFKNQYI</sequence>
<comment type="similarity">
    <text evidence="1">Belongs to the PIH1 family.</text>
</comment>
<keyword evidence="4" id="KW-1185">Reference proteome</keyword>
<evidence type="ECO:0000259" key="2">
    <source>
        <dbReference type="Pfam" id="PF08190"/>
    </source>
</evidence>
<protein>
    <submittedName>
        <fullName evidence="3">PIH1 domain-containing protein 1 isoform X1</fullName>
    </submittedName>
</protein>
<dbReference type="GO" id="GO:0005737">
    <property type="term" value="C:cytoplasm"/>
    <property type="evidence" value="ECO:0007669"/>
    <property type="project" value="TreeGrafter"/>
</dbReference>
<organism evidence="3">
    <name type="scientific">Mucor ambiguus</name>
    <dbReference type="NCBI Taxonomy" id="91626"/>
    <lineage>
        <taxon>Eukaryota</taxon>
        <taxon>Fungi</taxon>
        <taxon>Fungi incertae sedis</taxon>
        <taxon>Mucoromycota</taxon>
        <taxon>Mucoromycotina</taxon>
        <taxon>Mucoromycetes</taxon>
        <taxon>Mucorales</taxon>
        <taxon>Mucorineae</taxon>
        <taxon>Mucoraceae</taxon>
        <taxon>Mucor</taxon>
    </lineage>
</organism>
<dbReference type="PANTHER" id="PTHR22997:SF0">
    <property type="entry name" value="PIH1 DOMAIN-CONTAINING PROTEIN 1"/>
    <property type="match status" value="1"/>
</dbReference>
<dbReference type="Pfam" id="PF08190">
    <property type="entry name" value="PIH1"/>
    <property type="match status" value="1"/>
</dbReference>
<dbReference type="EMBL" id="DF836314">
    <property type="protein sequence ID" value="GAN02616.1"/>
    <property type="molecule type" value="Genomic_DNA"/>
</dbReference>
<evidence type="ECO:0000256" key="1">
    <source>
        <dbReference type="ARBA" id="ARBA00008511"/>
    </source>
</evidence>
<dbReference type="OrthoDB" id="5135119at2759"/>
<dbReference type="STRING" id="91626.A0A0C9M201"/>
<dbReference type="Proteomes" id="UP000053815">
    <property type="component" value="Unassembled WGS sequence"/>
</dbReference>
<dbReference type="PANTHER" id="PTHR22997">
    <property type="entry name" value="PIH1 DOMAIN-CONTAINING PROTEIN 1"/>
    <property type="match status" value="1"/>
</dbReference>
<dbReference type="GO" id="GO:0097255">
    <property type="term" value="C:R2TP complex"/>
    <property type="evidence" value="ECO:0007669"/>
    <property type="project" value="TreeGrafter"/>
</dbReference>
<evidence type="ECO:0000313" key="4">
    <source>
        <dbReference type="Proteomes" id="UP000053815"/>
    </source>
</evidence>
<feature type="domain" description="PIH1 N-terminal" evidence="2">
    <location>
        <begin position="59"/>
        <end position="209"/>
    </location>
</feature>
<dbReference type="AlphaFoldDB" id="A0A0C9M201"/>
<dbReference type="GO" id="GO:0006364">
    <property type="term" value="P:rRNA processing"/>
    <property type="evidence" value="ECO:0007669"/>
    <property type="project" value="TreeGrafter"/>
</dbReference>
<dbReference type="InterPro" id="IPR050734">
    <property type="entry name" value="PIH1/Kintoun_subfamily"/>
</dbReference>
<dbReference type="GO" id="GO:1990904">
    <property type="term" value="C:ribonucleoprotein complex"/>
    <property type="evidence" value="ECO:0007669"/>
    <property type="project" value="TreeGrafter"/>
</dbReference>
<name>A0A0C9M201_9FUNG</name>
<proteinExistence type="inferred from homology"/>
<reference evidence="3" key="1">
    <citation type="submission" date="2014-09" db="EMBL/GenBank/DDBJ databases">
        <title>Draft genome sequence of an oleaginous Mucoromycotina fungus Mucor ambiguus NBRC6742.</title>
        <authorList>
            <person name="Takeda I."/>
            <person name="Yamane N."/>
            <person name="Morita T."/>
            <person name="Tamano K."/>
            <person name="Machida M."/>
            <person name="Baker S."/>
            <person name="Koike H."/>
        </authorList>
    </citation>
    <scope>NUCLEOTIDE SEQUENCE</scope>
    <source>
        <strain evidence="3">NBRC 6742</strain>
    </source>
</reference>
<dbReference type="InterPro" id="IPR012981">
    <property type="entry name" value="PIH1_N"/>
</dbReference>